<dbReference type="PRINTS" id="PR00033">
    <property type="entry name" value="HTHASNC"/>
</dbReference>
<dbReference type="AlphaFoldDB" id="A0A6C0U4W7"/>
<evidence type="ECO:0000259" key="5">
    <source>
        <dbReference type="PROSITE" id="PS50956"/>
    </source>
</evidence>
<dbReference type="PROSITE" id="PS50956">
    <property type="entry name" value="HTH_ASNC_2"/>
    <property type="match status" value="1"/>
</dbReference>
<protein>
    <submittedName>
        <fullName evidence="6">AsnC family transcriptional regulator</fullName>
    </submittedName>
</protein>
<feature type="region of interest" description="Disordered" evidence="4">
    <location>
        <begin position="1"/>
        <end position="24"/>
    </location>
</feature>
<keyword evidence="2" id="KW-0238">DNA-binding</keyword>
<dbReference type="EMBL" id="CP048711">
    <property type="protein sequence ID" value="QIB66459.1"/>
    <property type="molecule type" value="Genomic_DNA"/>
</dbReference>
<dbReference type="InterPro" id="IPR019887">
    <property type="entry name" value="Tscrpt_reg_AsnC/Lrp_C"/>
</dbReference>
<evidence type="ECO:0000256" key="4">
    <source>
        <dbReference type="SAM" id="MobiDB-lite"/>
    </source>
</evidence>
<keyword evidence="7" id="KW-1185">Reference proteome</keyword>
<evidence type="ECO:0000256" key="3">
    <source>
        <dbReference type="ARBA" id="ARBA00023163"/>
    </source>
</evidence>
<dbReference type="PANTHER" id="PTHR30154">
    <property type="entry name" value="LEUCINE-RESPONSIVE REGULATORY PROTEIN"/>
    <property type="match status" value="1"/>
</dbReference>
<reference evidence="6 7" key="1">
    <citation type="submission" date="2020-02" db="EMBL/GenBank/DDBJ databases">
        <title>Genome sequencing for Kineobactrum sp. M2.</title>
        <authorList>
            <person name="Park S.-J."/>
        </authorList>
    </citation>
    <scope>NUCLEOTIDE SEQUENCE [LARGE SCALE GENOMIC DNA]</scope>
    <source>
        <strain evidence="6 7">M2</strain>
    </source>
</reference>
<dbReference type="GO" id="GO:0005829">
    <property type="term" value="C:cytosol"/>
    <property type="evidence" value="ECO:0007669"/>
    <property type="project" value="TreeGrafter"/>
</dbReference>
<dbReference type="SMART" id="SM00344">
    <property type="entry name" value="HTH_ASNC"/>
    <property type="match status" value="1"/>
</dbReference>
<dbReference type="InterPro" id="IPR036390">
    <property type="entry name" value="WH_DNA-bd_sf"/>
</dbReference>
<dbReference type="Pfam" id="PF01037">
    <property type="entry name" value="AsnC_trans_reg"/>
    <property type="match status" value="1"/>
</dbReference>
<evidence type="ECO:0000256" key="1">
    <source>
        <dbReference type="ARBA" id="ARBA00023015"/>
    </source>
</evidence>
<dbReference type="InterPro" id="IPR019888">
    <property type="entry name" value="Tscrpt_reg_AsnC-like"/>
</dbReference>
<evidence type="ECO:0000256" key="2">
    <source>
        <dbReference type="ARBA" id="ARBA00023125"/>
    </source>
</evidence>
<dbReference type="SUPFAM" id="SSF54909">
    <property type="entry name" value="Dimeric alpha+beta barrel"/>
    <property type="match status" value="1"/>
</dbReference>
<accession>A0A6C0U4W7</accession>
<proteinExistence type="predicted"/>
<dbReference type="Gene3D" id="3.30.70.920">
    <property type="match status" value="1"/>
</dbReference>
<dbReference type="InterPro" id="IPR000485">
    <property type="entry name" value="AsnC-type_HTH_dom"/>
</dbReference>
<dbReference type="InterPro" id="IPR036388">
    <property type="entry name" value="WH-like_DNA-bd_sf"/>
</dbReference>
<keyword evidence="3" id="KW-0804">Transcription</keyword>
<evidence type="ECO:0000313" key="6">
    <source>
        <dbReference type="EMBL" id="QIB66459.1"/>
    </source>
</evidence>
<dbReference type="Proteomes" id="UP000477680">
    <property type="component" value="Chromosome"/>
</dbReference>
<dbReference type="Pfam" id="PF13404">
    <property type="entry name" value="HTH_AsnC-type"/>
    <property type="match status" value="1"/>
</dbReference>
<dbReference type="GO" id="GO:0043565">
    <property type="term" value="F:sequence-specific DNA binding"/>
    <property type="evidence" value="ECO:0007669"/>
    <property type="project" value="InterPro"/>
</dbReference>
<keyword evidence="1" id="KW-0805">Transcription regulation</keyword>
<gene>
    <name evidence="6" type="ORF">G3T16_14680</name>
</gene>
<evidence type="ECO:0000313" key="7">
    <source>
        <dbReference type="Proteomes" id="UP000477680"/>
    </source>
</evidence>
<dbReference type="GO" id="GO:0043200">
    <property type="term" value="P:response to amino acid"/>
    <property type="evidence" value="ECO:0007669"/>
    <property type="project" value="TreeGrafter"/>
</dbReference>
<dbReference type="Gene3D" id="1.10.10.10">
    <property type="entry name" value="Winged helix-like DNA-binding domain superfamily/Winged helix DNA-binding domain"/>
    <property type="match status" value="1"/>
</dbReference>
<feature type="domain" description="HTH asnC-type" evidence="5">
    <location>
        <begin position="37"/>
        <end position="91"/>
    </location>
</feature>
<dbReference type="InterPro" id="IPR011008">
    <property type="entry name" value="Dimeric_a/b-barrel"/>
</dbReference>
<dbReference type="RefSeq" id="WP_163495893.1">
    <property type="nucleotide sequence ID" value="NZ_CP048711.1"/>
</dbReference>
<name>A0A6C0U4W7_9GAMM</name>
<organism evidence="6 7">
    <name type="scientific">Kineobactrum salinum</name>
    <dbReference type="NCBI Taxonomy" id="2708301"/>
    <lineage>
        <taxon>Bacteria</taxon>
        <taxon>Pseudomonadati</taxon>
        <taxon>Pseudomonadota</taxon>
        <taxon>Gammaproteobacteria</taxon>
        <taxon>Cellvibrionales</taxon>
        <taxon>Halieaceae</taxon>
        <taxon>Kineobactrum</taxon>
    </lineage>
</organism>
<dbReference type="KEGG" id="kim:G3T16_14680"/>
<dbReference type="SUPFAM" id="SSF46785">
    <property type="entry name" value="Winged helix' DNA-binding domain"/>
    <property type="match status" value="1"/>
</dbReference>
<sequence>MAISKKAARGQGKEGRGTTVVADTPLTVDTSHELNAQIIRLLQQDGRMPYSTIAAAIGTSEGTVRKRVRQLIDDNIISIQAEALPEAFGYAFNAMTFIKVGKGAEIDPLIARLNAIPEVFYLIMTLGRFDVGVATYHRSHEDFRAFLATHCYGQSDIGEIETSMVLKVHKMRLQWDLRDSTVREALGGRGKAS</sequence>
<dbReference type="PANTHER" id="PTHR30154:SF34">
    <property type="entry name" value="TRANSCRIPTIONAL REGULATOR AZLB"/>
    <property type="match status" value="1"/>
</dbReference>